<keyword evidence="10" id="KW-1185">Reference proteome</keyword>
<keyword evidence="4" id="KW-0411">Iron-sulfur</keyword>
<dbReference type="InterPro" id="IPR017941">
    <property type="entry name" value="Rieske_2Fe-2S"/>
</dbReference>
<dbReference type="PANTHER" id="PTHR21496:SF0">
    <property type="entry name" value="RIESKE DOMAIN-CONTAINING PROTEIN"/>
    <property type="match status" value="1"/>
</dbReference>
<dbReference type="GO" id="GO:0016705">
    <property type="term" value="F:oxidoreductase activity, acting on paired donors, with incorporation or reduction of molecular oxygen"/>
    <property type="evidence" value="ECO:0007669"/>
    <property type="project" value="UniProtKB-ARBA"/>
</dbReference>
<comment type="cofactor">
    <cofactor evidence="6">
        <name>[2Fe-2S] cluster</name>
        <dbReference type="ChEBI" id="CHEBI:190135"/>
    </cofactor>
</comment>
<dbReference type="RefSeq" id="WP_111325479.1">
    <property type="nucleotide sequence ID" value="NZ_BIFX01000001.1"/>
</dbReference>
<reference evidence="9 10" key="1">
    <citation type="submission" date="2018-06" db="EMBL/GenBank/DDBJ databases">
        <title>Genomic Encyclopedia of Archaeal and Bacterial Type Strains, Phase II (KMG-II): from individual species to whole genera.</title>
        <authorList>
            <person name="Goeker M."/>
        </authorList>
    </citation>
    <scope>NUCLEOTIDE SEQUENCE [LARGE SCALE GENOMIC DNA]</scope>
    <source>
        <strain evidence="9 10">ATCC BAA-1881</strain>
    </source>
</reference>
<proteinExistence type="inferred from homology"/>
<comment type="similarity">
    <text evidence="7">Belongs to the bacterial ring-hydroxylating dioxygenase ferredoxin component family.</text>
</comment>
<dbReference type="GO" id="GO:0016020">
    <property type="term" value="C:membrane"/>
    <property type="evidence" value="ECO:0007669"/>
    <property type="project" value="InterPro"/>
</dbReference>
<dbReference type="InterPro" id="IPR005805">
    <property type="entry name" value="Rieske_Fe-S_prot_C"/>
</dbReference>
<dbReference type="GO" id="GO:0004497">
    <property type="term" value="F:monooxygenase activity"/>
    <property type="evidence" value="ECO:0007669"/>
    <property type="project" value="UniProtKB-ARBA"/>
</dbReference>
<keyword evidence="9" id="KW-0223">Dioxygenase</keyword>
<dbReference type="AlphaFoldDB" id="A0A326U2W9"/>
<accession>A0A326U2W9</accession>
<dbReference type="PRINTS" id="PR00162">
    <property type="entry name" value="RIESKE"/>
</dbReference>
<evidence type="ECO:0000256" key="4">
    <source>
        <dbReference type="ARBA" id="ARBA00023014"/>
    </source>
</evidence>
<feature type="domain" description="Rieske" evidence="8">
    <location>
        <begin position="5"/>
        <end position="100"/>
    </location>
</feature>
<comment type="caution">
    <text evidence="9">The sequence shown here is derived from an EMBL/GenBank/DDBJ whole genome shotgun (WGS) entry which is preliminary data.</text>
</comment>
<evidence type="ECO:0000256" key="2">
    <source>
        <dbReference type="ARBA" id="ARBA00022723"/>
    </source>
</evidence>
<keyword evidence="3" id="KW-0408">Iron</keyword>
<evidence type="ECO:0000256" key="5">
    <source>
        <dbReference type="ARBA" id="ARBA00023157"/>
    </source>
</evidence>
<dbReference type="GO" id="GO:0046872">
    <property type="term" value="F:metal ion binding"/>
    <property type="evidence" value="ECO:0007669"/>
    <property type="project" value="UniProtKB-KW"/>
</dbReference>
<keyword evidence="5" id="KW-1015">Disulfide bond</keyword>
<dbReference type="SUPFAM" id="SSF50022">
    <property type="entry name" value="ISP domain"/>
    <property type="match status" value="1"/>
</dbReference>
<keyword evidence="1" id="KW-0001">2Fe-2S</keyword>
<evidence type="ECO:0000256" key="6">
    <source>
        <dbReference type="ARBA" id="ARBA00034078"/>
    </source>
</evidence>
<dbReference type="OrthoDB" id="9795104at2"/>
<keyword evidence="9" id="KW-0560">Oxidoreductase</keyword>
<name>A0A326U2W9_THEHA</name>
<dbReference type="EMBL" id="QKUF01000028">
    <property type="protein sequence ID" value="PZW22986.1"/>
    <property type="molecule type" value="Genomic_DNA"/>
</dbReference>
<gene>
    <name evidence="9" type="ORF">EI42_05198</name>
</gene>
<dbReference type="Pfam" id="PF00355">
    <property type="entry name" value="Rieske"/>
    <property type="match status" value="1"/>
</dbReference>
<evidence type="ECO:0000259" key="8">
    <source>
        <dbReference type="PROSITE" id="PS51296"/>
    </source>
</evidence>
<dbReference type="Proteomes" id="UP000248806">
    <property type="component" value="Unassembled WGS sequence"/>
</dbReference>
<keyword evidence="2" id="KW-0479">Metal-binding</keyword>
<dbReference type="CDD" id="cd03528">
    <property type="entry name" value="Rieske_RO_ferredoxin"/>
    <property type="match status" value="1"/>
</dbReference>
<dbReference type="GO" id="GO:0051213">
    <property type="term" value="F:dioxygenase activity"/>
    <property type="evidence" value="ECO:0007669"/>
    <property type="project" value="UniProtKB-KW"/>
</dbReference>
<evidence type="ECO:0000256" key="7">
    <source>
        <dbReference type="ARBA" id="ARBA00038001"/>
    </source>
</evidence>
<sequence length="106" mass="11581">MTEFIKAADLSDIREGKLYPVDIDGEPVCLTKIDGTIYAFSDNCTHISGPLNRGELDGCVITCPLHGARFDITNGKVLRGPARYDLITFPVKIEENSVLVGLPDDE</sequence>
<evidence type="ECO:0000313" key="10">
    <source>
        <dbReference type="Proteomes" id="UP000248806"/>
    </source>
</evidence>
<dbReference type="PANTHER" id="PTHR21496">
    <property type="entry name" value="FERREDOXIN-RELATED"/>
    <property type="match status" value="1"/>
</dbReference>
<evidence type="ECO:0000313" key="9">
    <source>
        <dbReference type="EMBL" id="PZW22986.1"/>
    </source>
</evidence>
<dbReference type="InterPro" id="IPR036922">
    <property type="entry name" value="Rieske_2Fe-2S_sf"/>
</dbReference>
<protein>
    <submittedName>
        <fullName evidence="9">3-phenylpropionate/trans-cinnamate dioxygenase ferredoxin subunit</fullName>
    </submittedName>
</protein>
<dbReference type="PROSITE" id="PS51296">
    <property type="entry name" value="RIESKE"/>
    <property type="match status" value="1"/>
</dbReference>
<evidence type="ECO:0000256" key="3">
    <source>
        <dbReference type="ARBA" id="ARBA00023004"/>
    </source>
</evidence>
<dbReference type="Gene3D" id="2.102.10.10">
    <property type="entry name" value="Rieske [2Fe-2S] iron-sulphur domain"/>
    <property type="match status" value="1"/>
</dbReference>
<dbReference type="GO" id="GO:0051537">
    <property type="term" value="F:2 iron, 2 sulfur cluster binding"/>
    <property type="evidence" value="ECO:0007669"/>
    <property type="project" value="UniProtKB-KW"/>
</dbReference>
<organism evidence="9 10">
    <name type="scientific">Thermosporothrix hazakensis</name>
    <dbReference type="NCBI Taxonomy" id="644383"/>
    <lineage>
        <taxon>Bacteria</taxon>
        <taxon>Bacillati</taxon>
        <taxon>Chloroflexota</taxon>
        <taxon>Ktedonobacteria</taxon>
        <taxon>Ktedonobacterales</taxon>
        <taxon>Thermosporotrichaceae</taxon>
        <taxon>Thermosporothrix</taxon>
    </lineage>
</organism>
<evidence type="ECO:0000256" key="1">
    <source>
        <dbReference type="ARBA" id="ARBA00022714"/>
    </source>
</evidence>